<dbReference type="AlphaFoldDB" id="A0A1H0W5Y7"/>
<dbReference type="STRING" id="504798.SAMN05421871_11711"/>
<dbReference type="SUPFAM" id="SSF55486">
    <property type="entry name" value="Metalloproteases ('zincins'), catalytic domain"/>
    <property type="match status" value="1"/>
</dbReference>
<name>A0A1H0W5Y7_9PSEU</name>
<reference evidence="2" key="1">
    <citation type="submission" date="2016-10" db="EMBL/GenBank/DDBJ databases">
        <authorList>
            <person name="Varghese N."/>
            <person name="Submissions S."/>
        </authorList>
    </citation>
    <scope>NUCLEOTIDE SEQUENCE [LARGE SCALE GENOMIC DNA]</scope>
    <source>
        <strain evidence="2">IBRC-M 10655</strain>
    </source>
</reference>
<dbReference type="EMBL" id="FNJB01000018">
    <property type="protein sequence ID" value="SDP86144.1"/>
    <property type="molecule type" value="Genomic_DNA"/>
</dbReference>
<dbReference type="OrthoDB" id="3669864at2"/>
<evidence type="ECO:0000313" key="1">
    <source>
        <dbReference type="EMBL" id="SDP86144.1"/>
    </source>
</evidence>
<dbReference type="RefSeq" id="WP_133794835.1">
    <property type="nucleotide sequence ID" value="NZ_FNDV01000017.1"/>
</dbReference>
<evidence type="ECO:0000313" key="2">
    <source>
        <dbReference type="Proteomes" id="UP000199651"/>
    </source>
</evidence>
<gene>
    <name evidence="1" type="ORF">SAMN05192558_11811</name>
</gene>
<sequence length="348" mass="38282">MDTRVDGQGTDLVLDALPDELVASLEVRDAWRERVASQREGLEFLIDDLARWRPGSAVRVAFLDGDKDLHRDIVDATAQITDACNLELDFGFDSGSGEFRRWTVLDTEHAADIRVSFDMGGFWSLVGTDSNDSTIGGPGSPIGGGPGQRSLNLGGFKTAKPNRWQGTVRHEFLHALAFKHAHQNMRGPCEDEFRWDDDPGYVPTKDNRGRFVPDSNGRRPGIYTYLAGEPNKWPRAKVDHNLRTKESPDVIAGPFDAKSVMLYQFEPFFYHSAPSACAPTGNGLDLSEGDKRGLQLLYPHAADELSDLAGRAESTLEIMGAGQEADLDQSPYLARVFDLLNGMVGVTD</sequence>
<organism evidence="1 2">
    <name type="scientific">Actinokineospora alba</name>
    <dbReference type="NCBI Taxonomy" id="504798"/>
    <lineage>
        <taxon>Bacteria</taxon>
        <taxon>Bacillati</taxon>
        <taxon>Actinomycetota</taxon>
        <taxon>Actinomycetes</taxon>
        <taxon>Pseudonocardiales</taxon>
        <taxon>Pseudonocardiaceae</taxon>
        <taxon>Actinokineospora</taxon>
    </lineage>
</organism>
<dbReference type="Gene3D" id="3.40.390.10">
    <property type="entry name" value="Collagenase (Catalytic Domain)"/>
    <property type="match status" value="1"/>
</dbReference>
<dbReference type="GO" id="GO:0008237">
    <property type="term" value="F:metallopeptidase activity"/>
    <property type="evidence" value="ECO:0007669"/>
    <property type="project" value="InterPro"/>
</dbReference>
<dbReference type="InterPro" id="IPR024079">
    <property type="entry name" value="MetalloPept_cat_dom_sf"/>
</dbReference>
<protein>
    <recommendedName>
        <fullName evidence="3">Astacin (Peptidase family M12A)</fullName>
    </recommendedName>
</protein>
<keyword evidence="2" id="KW-1185">Reference proteome</keyword>
<dbReference type="Proteomes" id="UP000199651">
    <property type="component" value="Unassembled WGS sequence"/>
</dbReference>
<accession>A0A1H0W5Y7</accession>
<evidence type="ECO:0008006" key="3">
    <source>
        <dbReference type="Google" id="ProtNLM"/>
    </source>
</evidence>
<proteinExistence type="predicted"/>